<dbReference type="RefSeq" id="WP_250595865.1">
    <property type="nucleotide sequence ID" value="NZ_JAKRVY010000003.1"/>
</dbReference>
<accession>A0AAE3FQV0</accession>
<comment type="caution">
    <text evidence="2">The sequence shown here is derived from an EMBL/GenBank/DDBJ whole genome shotgun (WGS) entry which is preliminary data.</text>
</comment>
<keyword evidence="3" id="KW-1185">Reference proteome</keyword>
<dbReference type="AlphaFoldDB" id="A0AAE3FQV0"/>
<gene>
    <name evidence="2" type="ORF">AArcSt11_07170</name>
</gene>
<organism evidence="2 3">
    <name type="scientific">Natranaeroarchaeum aerophilus</name>
    <dbReference type="NCBI Taxonomy" id="2917711"/>
    <lineage>
        <taxon>Archaea</taxon>
        <taxon>Methanobacteriati</taxon>
        <taxon>Methanobacteriota</taxon>
        <taxon>Stenosarchaea group</taxon>
        <taxon>Halobacteria</taxon>
        <taxon>Halobacteriales</taxon>
        <taxon>Natronoarchaeaceae</taxon>
        <taxon>Natranaeroarchaeum</taxon>
    </lineage>
</organism>
<dbReference type="InterPro" id="IPR036388">
    <property type="entry name" value="WH-like_DNA-bd_sf"/>
</dbReference>
<protein>
    <recommendedName>
        <fullName evidence="1">DUF7344 domain-containing protein</fullName>
    </recommendedName>
</protein>
<name>A0AAE3FQV0_9EURY</name>
<dbReference type="InterPro" id="IPR055768">
    <property type="entry name" value="DUF7344"/>
</dbReference>
<dbReference type="Proteomes" id="UP001202674">
    <property type="component" value="Unassembled WGS sequence"/>
</dbReference>
<feature type="domain" description="DUF7344" evidence="1">
    <location>
        <begin position="20"/>
        <end position="94"/>
    </location>
</feature>
<evidence type="ECO:0000259" key="1">
    <source>
        <dbReference type="Pfam" id="PF24035"/>
    </source>
</evidence>
<proteinExistence type="predicted"/>
<evidence type="ECO:0000313" key="3">
    <source>
        <dbReference type="Proteomes" id="UP001202674"/>
    </source>
</evidence>
<sequence length="116" mass="12517">MTTNTPSDSATAPPEELFGAVASEPRQVALRAIAATEDRPIELEHLAERVAGELHVGGATMTEAERVRIALHHNHLPKLEESGLIRYDEDGKTVDVAGNGLDRRVLELIEPTGMAD</sequence>
<evidence type="ECO:0000313" key="2">
    <source>
        <dbReference type="EMBL" id="MCL9813435.1"/>
    </source>
</evidence>
<dbReference type="Gene3D" id="1.10.10.10">
    <property type="entry name" value="Winged helix-like DNA-binding domain superfamily/Winged helix DNA-binding domain"/>
    <property type="match status" value="1"/>
</dbReference>
<dbReference type="EMBL" id="JAKRVY010000003">
    <property type="protein sequence ID" value="MCL9813435.1"/>
    <property type="molecule type" value="Genomic_DNA"/>
</dbReference>
<reference evidence="2 3" key="1">
    <citation type="journal article" date="2022" name="Syst. Appl. Microbiol.">
        <title>Natronocalculus amylovorans gen. nov., sp. nov., and Natranaeroarchaeum aerophilus sp. nov., dominant culturable amylolytic natronoarchaea from hypersaline soda lakes in southwestern Siberia.</title>
        <authorList>
            <person name="Sorokin D.Y."/>
            <person name="Elcheninov A.G."/>
            <person name="Khizhniak T.V."/>
            <person name="Koenen M."/>
            <person name="Bale N.J."/>
            <person name="Damste J.S.S."/>
            <person name="Kublanov I.V."/>
        </authorList>
    </citation>
    <scope>NUCLEOTIDE SEQUENCE [LARGE SCALE GENOMIC DNA]</scope>
    <source>
        <strain evidence="2 3">AArc-St1-1</strain>
    </source>
</reference>
<dbReference type="Pfam" id="PF24035">
    <property type="entry name" value="DUF7344"/>
    <property type="match status" value="1"/>
</dbReference>